<feature type="non-terminal residue" evidence="1">
    <location>
        <position position="1"/>
    </location>
</feature>
<sequence>VRGSGRLVFRVHSLVADDASWQTLLGELDAALTALASGITPEPGPAPAPFATWSAPTREPGTHTRTRTRHLATGPALDTLRRVADRFHADPVDVALTGLALALDTPHAVDVTRSGRGERHRTTVGRFTVWHRVTLGAETEADHGALLKHVKERLRTDAAQDAEDTPVLGVRVLPGTPESPVLAVELSGPDGPLDALADTWPRALRTLAALDRPGQGGHTPSDFSLVALDQGALAALETRWAARRPTGTTGTSN</sequence>
<gene>
    <name evidence="1" type="ORF">ACFP1Z_22735</name>
</gene>
<comment type="caution">
    <text evidence="1">The sequence shown here is derived from an EMBL/GenBank/DDBJ whole genome shotgun (WGS) entry which is preliminary data.</text>
</comment>
<dbReference type="InterPro" id="IPR023213">
    <property type="entry name" value="CAT-like_dom_sf"/>
</dbReference>
<proteinExistence type="predicted"/>
<evidence type="ECO:0000313" key="1">
    <source>
        <dbReference type="EMBL" id="MFC5722987.1"/>
    </source>
</evidence>
<evidence type="ECO:0000313" key="2">
    <source>
        <dbReference type="Proteomes" id="UP001596083"/>
    </source>
</evidence>
<dbReference type="Proteomes" id="UP001596083">
    <property type="component" value="Unassembled WGS sequence"/>
</dbReference>
<accession>A0ABW0Z4A8</accession>
<dbReference type="SUPFAM" id="SSF52777">
    <property type="entry name" value="CoA-dependent acyltransferases"/>
    <property type="match status" value="1"/>
</dbReference>
<organism evidence="1 2">
    <name type="scientific">Streptomyces gamaensis</name>
    <dbReference type="NCBI Taxonomy" id="1763542"/>
    <lineage>
        <taxon>Bacteria</taxon>
        <taxon>Bacillati</taxon>
        <taxon>Actinomycetota</taxon>
        <taxon>Actinomycetes</taxon>
        <taxon>Kitasatosporales</taxon>
        <taxon>Streptomycetaceae</taxon>
        <taxon>Streptomyces</taxon>
    </lineage>
</organism>
<name>A0ABW0Z4A8_9ACTN</name>
<evidence type="ECO:0008006" key="3">
    <source>
        <dbReference type="Google" id="ProtNLM"/>
    </source>
</evidence>
<protein>
    <recommendedName>
        <fullName evidence="3">Condensation domain-containing protein</fullName>
    </recommendedName>
</protein>
<reference evidence="2" key="1">
    <citation type="journal article" date="2019" name="Int. J. Syst. Evol. Microbiol.">
        <title>The Global Catalogue of Microorganisms (GCM) 10K type strain sequencing project: providing services to taxonomists for standard genome sequencing and annotation.</title>
        <authorList>
            <consortium name="The Broad Institute Genomics Platform"/>
            <consortium name="The Broad Institute Genome Sequencing Center for Infectious Disease"/>
            <person name="Wu L."/>
            <person name="Ma J."/>
        </authorList>
    </citation>
    <scope>NUCLEOTIDE SEQUENCE [LARGE SCALE GENOMIC DNA]</scope>
    <source>
        <strain evidence="2">CGMCC 4.7304</strain>
    </source>
</reference>
<dbReference type="Gene3D" id="3.30.559.10">
    <property type="entry name" value="Chloramphenicol acetyltransferase-like domain"/>
    <property type="match status" value="1"/>
</dbReference>
<dbReference type="EMBL" id="JBHSPB010000014">
    <property type="protein sequence ID" value="MFC5722987.1"/>
    <property type="molecule type" value="Genomic_DNA"/>
</dbReference>
<keyword evidence="2" id="KW-1185">Reference proteome</keyword>